<sequence>MMPRSFRDTLLALAQHVANNPADPTDPAERTELMNALRRFERVHTEFVETAGTCVLIETTPGLVTAQRVSRERQQAYGLLRQLTDKGDTFLVYVTSAIPNADDPVTSRVTLKLWSVNSRGYPTPRTGAAAEVLSGDLGAHLDGDTLTLPAARSALDATSDLRDRLRRLVHGNFELYEMN</sequence>
<dbReference type="RefSeq" id="WP_309853161.1">
    <property type="nucleotide sequence ID" value="NZ_JAVDQJ010000004.1"/>
</dbReference>
<dbReference type="Proteomes" id="UP001185331">
    <property type="component" value="Unassembled WGS sequence"/>
</dbReference>
<proteinExistence type="predicted"/>
<reference evidence="1" key="1">
    <citation type="submission" date="2023-07" db="EMBL/GenBank/DDBJ databases">
        <title>Sorghum-associated microbial communities from plants grown in Nebraska, USA.</title>
        <authorList>
            <person name="Schachtman D."/>
        </authorList>
    </citation>
    <scope>NUCLEOTIDE SEQUENCE</scope>
    <source>
        <strain evidence="1">BE330</strain>
    </source>
</reference>
<organism evidence="1 2">
    <name type="scientific">Deinococcus soli</name>
    <name type="common">ex Cha et al. 2016</name>
    <dbReference type="NCBI Taxonomy" id="1309411"/>
    <lineage>
        <taxon>Bacteria</taxon>
        <taxon>Thermotogati</taxon>
        <taxon>Deinococcota</taxon>
        <taxon>Deinococci</taxon>
        <taxon>Deinococcales</taxon>
        <taxon>Deinococcaceae</taxon>
        <taxon>Deinococcus</taxon>
    </lineage>
</organism>
<gene>
    <name evidence="1" type="ORF">J2Y00_002269</name>
</gene>
<dbReference type="EMBL" id="JAVDQK010000005">
    <property type="protein sequence ID" value="MDR6218672.1"/>
    <property type="molecule type" value="Genomic_DNA"/>
</dbReference>
<protein>
    <submittedName>
        <fullName evidence="1">Uncharacterized protein</fullName>
    </submittedName>
</protein>
<name>A0AAE3XDU4_9DEIO</name>
<comment type="caution">
    <text evidence="1">The sequence shown here is derived from an EMBL/GenBank/DDBJ whole genome shotgun (WGS) entry which is preliminary data.</text>
</comment>
<evidence type="ECO:0000313" key="1">
    <source>
        <dbReference type="EMBL" id="MDR6218672.1"/>
    </source>
</evidence>
<evidence type="ECO:0000313" key="2">
    <source>
        <dbReference type="Proteomes" id="UP001185331"/>
    </source>
</evidence>
<dbReference type="AlphaFoldDB" id="A0AAE3XDU4"/>
<accession>A0AAE3XDU4</accession>